<accession>A0ACC6UFI8</accession>
<keyword evidence="2" id="KW-1185">Reference proteome</keyword>
<dbReference type="EMBL" id="JBGCBD010000002">
    <property type="protein sequence ID" value="MEY9809990.1"/>
    <property type="molecule type" value="Genomic_DNA"/>
</dbReference>
<sequence length="112" mass="12476">MTIGRVNAAKFISRSLGEPHDSDFGGEEAHQLFNAAHADICCPPTGHRISWSACYGGADMLPLTLKADLLLKFNGEPRPLPGHLTEGQRDRALRAQRLATRIRRETHRRNVH</sequence>
<evidence type="ECO:0000313" key="2">
    <source>
        <dbReference type="Proteomes" id="UP001565447"/>
    </source>
</evidence>
<protein>
    <submittedName>
        <fullName evidence="1">Uncharacterized protein</fullName>
    </submittedName>
</protein>
<proteinExistence type="predicted"/>
<evidence type="ECO:0000313" key="1">
    <source>
        <dbReference type="EMBL" id="MEY9809990.1"/>
    </source>
</evidence>
<dbReference type="Proteomes" id="UP001565447">
    <property type="component" value="Unassembled WGS sequence"/>
</dbReference>
<comment type="caution">
    <text evidence="1">The sequence shown here is derived from an EMBL/GenBank/DDBJ whole genome shotgun (WGS) entry which is preliminary data.</text>
</comment>
<gene>
    <name evidence="1" type="ORF">RKD21_000247</name>
</gene>
<name>A0ACC6UFI8_STRAO</name>
<reference evidence="1" key="1">
    <citation type="submission" date="2024-07" db="EMBL/GenBank/DDBJ databases">
        <title>Genome sequencing of plant associated microbes to promote plant fitness in Sorghum bicolor and Oryza sativa.</title>
        <authorList>
            <person name="Coleman-Derr D."/>
        </authorList>
    </citation>
    <scope>NUCLEOTIDE SEQUENCE</scope>
    <source>
        <strain evidence="1">SAI-173</strain>
    </source>
</reference>
<organism evidence="1 2">
    <name type="scientific">Streptomyces albogriseolus</name>
    <dbReference type="NCBI Taxonomy" id="1887"/>
    <lineage>
        <taxon>Bacteria</taxon>
        <taxon>Bacillati</taxon>
        <taxon>Actinomycetota</taxon>
        <taxon>Actinomycetes</taxon>
        <taxon>Kitasatosporales</taxon>
        <taxon>Streptomycetaceae</taxon>
        <taxon>Streptomyces</taxon>
        <taxon>Streptomyces albogriseolus group</taxon>
    </lineage>
</organism>